<protein>
    <submittedName>
        <fullName evidence="1">Uncharacterized protein</fullName>
    </submittedName>
</protein>
<gene>
    <name evidence="1" type="ORF">POF43_019285</name>
</gene>
<accession>A0ABT6W2D6</accession>
<dbReference type="RefSeq" id="WP_271324797.1">
    <property type="nucleotide sequence ID" value="NZ_JAAGKO020000027.1"/>
</dbReference>
<evidence type="ECO:0000313" key="2">
    <source>
        <dbReference type="Proteomes" id="UP001156398"/>
    </source>
</evidence>
<name>A0ABT6W2D6_9ACTN</name>
<reference evidence="1 2" key="1">
    <citation type="submission" date="2023-05" db="EMBL/GenBank/DDBJ databases">
        <title>Streptantibioticus silvisoli sp. nov., acidotolerant actinomycetes 1 from pine litter.</title>
        <authorList>
            <person name="Swiecimska M."/>
            <person name="Golinska P."/>
            <person name="Sangal V."/>
            <person name="Wachnowicz B."/>
            <person name="Goodfellow M."/>
        </authorList>
    </citation>
    <scope>NUCLEOTIDE SEQUENCE [LARGE SCALE GENOMIC DNA]</scope>
    <source>
        <strain evidence="1 2">SL54</strain>
    </source>
</reference>
<comment type="caution">
    <text evidence="1">The sequence shown here is derived from an EMBL/GenBank/DDBJ whole genome shotgun (WGS) entry which is preliminary data.</text>
</comment>
<dbReference type="EMBL" id="JAAGKO020000027">
    <property type="protein sequence ID" value="MDI5964839.1"/>
    <property type="molecule type" value="Genomic_DNA"/>
</dbReference>
<proteinExistence type="predicted"/>
<dbReference type="Proteomes" id="UP001156398">
    <property type="component" value="Unassembled WGS sequence"/>
</dbReference>
<evidence type="ECO:0000313" key="1">
    <source>
        <dbReference type="EMBL" id="MDI5964839.1"/>
    </source>
</evidence>
<sequence>MTTYQPGVYAFNIVVSDPQRQCLELEVSSYITVDRVMDHDQVAQVIIDAISAQAPDVPVLHLAPPTYRLQLVRR</sequence>
<organism evidence="1 2">
    <name type="scientific">Streptantibioticus silvisoli</name>
    <dbReference type="NCBI Taxonomy" id="2705255"/>
    <lineage>
        <taxon>Bacteria</taxon>
        <taxon>Bacillati</taxon>
        <taxon>Actinomycetota</taxon>
        <taxon>Actinomycetes</taxon>
        <taxon>Kitasatosporales</taxon>
        <taxon>Streptomycetaceae</taxon>
        <taxon>Streptantibioticus</taxon>
    </lineage>
</organism>
<keyword evidence="2" id="KW-1185">Reference proteome</keyword>